<dbReference type="SUPFAM" id="SSF103473">
    <property type="entry name" value="MFS general substrate transporter"/>
    <property type="match status" value="1"/>
</dbReference>
<organism evidence="9 10">
    <name type="scientific">Madurella fahalii</name>
    <dbReference type="NCBI Taxonomy" id="1157608"/>
    <lineage>
        <taxon>Eukaryota</taxon>
        <taxon>Fungi</taxon>
        <taxon>Dikarya</taxon>
        <taxon>Ascomycota</taxon>
        <taxon>Pezizomycotina</taxon>
        <taxon>Sordariomycetes</taxon>
        <taxon>Sordariomycetidae</taxon>
        <taxon>Sordariales</taxon>
        <taxon>Sordariales incertae sedis</taxon>
        <taxon>Madurella</taxon>
    </lineage>
</organism>
<evidence type="ECO:0000256" key="2">
    <source>
        <dbReference type="ARBA" id="ARBA00010992"/>
    </source>
</evidence>
<feature type="compositionally biased region" description="Polar residues" evidence="6">
    <location>
        <begin position="511"/>
        <end position="520"/>
    </location>
</feature>
<comment type="similarity">
    <text evidence="2">Belongs to the major facilitator superfamily. Sugar transporter (TC 2.A.1.1) family.</text>
</comment>
<feature type="transmembrane region" description="Helical" evidence="7">
    <location>
        <begin position="186"/>
        <end position="208"/>
    </location>
</feature>
<keyword evidence="4 7" id="KW-1133">Transmembrane helix</keyword>
<dbReference type="GeneID" id="98173468"/>
<accession>A0ABQ0G424</accession>
<comment type="subcellular location">
    <subcellularLocation>
        <location evidence="1">Membrane</location>
        <topology evidence="1">Multi-pass membrane protein</topology>
    </subcellularLocation>
</comment>
<keyword evidence="5 7" id="KW-0472">Membrane</keyword>
<sequence length="520" mass="57821">MASTAAEETWKAHWKCFVACGIIVLSPFQYGVDFGLIGGLQAMRGFLEIYGHEAPNTPLGWNIDTVRQQLISSLMTLGAFISSGTAGLAATYLSRRQSLWAACLLCCVANVLMMATEDIGALYAGRFLIGLANGYFMTFSQLYIQESSPAKYRGWFLTIFQFFTSFGTLIGTIIDWATAKRPDKSAYLIPLGMIYIVPFIMTVGLFFIPESPRWLILRGKYDEGVKSLRWLRPVGAEVEAEASEIRAAIDKEIELSSGVSILDMFTHPVDRRRTILSVCSVTLQAGSGSMFIIAYKAYFLGMSKVSDPFAMSNILSAMGILAIFFNSLIVVRYGRRRVIMMMGLGLCGILQLIIAVVYDKQPGTTSTGTVIVALTCIYMMSYNGMISTYAWLAGGEIPSQRLRSYTFGLAAAVGFFFAWLTTFTAPYFINPESLNWGPRYGYIWFPSCVVSLVWIFIFLPETKGRTLEEINEMFEARLPARKFHKYVCVGHITAEKTGERPASSENEKATSDIQQTEFKA</sequence>
<gene>
    <name evidence="9" type="ORF">MFIFM68171_02723</name>
</gene>
<feature type="transmembrane region" description="Helical" evidence="7">
    <location>
        <begin position="310"/>
        <end position="331"/>
    </location>
</feature>
<feature type="transmembrane region" description="Helical" evidence="7">
    <location>
        <begin position="370"/>
        <end position="392"/>
    </location>
</feature>
<evidence type="ECO:0000256" key="1">
    <source>
        <dbReference type="ARBA" id="ARBA00004141"/>
    </source>
</evidence>
<dbReference type="Gene3D" id="1.20.1250.20">
    <property type="entry name" value="MFS general substrate transporter like domains"/>
    <property type="match status" value="1"/>
</dbReference>
<evidence type="ECO:0000313" key="9">
    <source>
        <dbReference type="EMBL" id="GAB1312513.1"/>
    </source>
</evidence>
<evidence type="ECO:0000256" key="3">
    <source>
        <dbReference type="ARBA" id="ARBA00022692"/>
    </source>
</evidence>
<evidence type="ECO:0000256" key="5">
    <source>
        <dbReference type="ARBA" id="ARBA00023136"/>
    </source>
</evidence>
<evidence type="ECO:0000256" key="6">
    <source>
        <dbReference type="SAM" id="MobiDB-lite"/>
    </source>
</evidence>
<dbReference type="PROSITE" id="PS50850">
    <property type="entry name" value="MFS"/>
    <property type="match status" value="1"/>
</dbReference>
<comment type="caution">
    <text evidence="9">The sequence shown here is derived from an EMBL/GenBank/DDBJ whole genome shotgun (WGS) entry which is preliminary data.</text>
</comment>
<proteinExistence type="inferred from homology"/>
<evidence type="ECO:0000313" key="10">
    <source>
        <dbReference type="Proteomes" id="UP001628179"/>
    </source>
</evidence>
<evidence type="ECO:0000256" key="7">
    <source>
        <dbReference type="SAM" id="Phobius"/>
    </source>
</evidence>
<evidence type="ECO:0000256" key="4">
    <source>
        <dbReference type="ARBA" id="ARBA00022989"/>
    </source>
</evidence>
<feature type="transmembrane region" description="Helical" evidence="7">
    <location>
        <begin position="99"/>
        <end position="116"/>
    </location>
</feature>
<feature type="transmembrane region" description="Helical" evidence="7">
    <location>
        <begin position="441"/>
        <end position="459"/>
    </location>
</feature>
<dbReference type="InterPro" id="IPR005828">
    <property type="entry name" value="MFS_sugar_transport-like"/>
</dbReference>
<dbReference type="Pfam" id="PF00083">
    <property type="entry name" value="Sugar_tr"/>
    <property type="match status" value="1"/>
</dbReference>
<dbReference type="RefSeq" id="XP_070914246.1">
    <property type="nucleotide sequence ID" value="XM_071058145.1"/>
</dbReference>
<feature type="transmembrane region" description="Helical" evidence="7">
    <location>
        <begin position="155"/>
        <end position="174"/>
    </location>
</feature>
<keyword evidence="3 7" id="KW-0812">Transmembrane</keyword>
<dbReference type="InterPro" id="IPR036259">
    <property type="entry name" value="MFS_trans_sf"/>
</dbReference>
<feature type="transmembrane region" description="Helical" evidence="7">
    <location>
        <begin position="274"/>
        <end position="298"/>
    </location>
</feature>
<reference evidence="9 10" key="1">
    <citation type="submission" date="2024-09" db="EMBL/GenBank/DDBJ databases">
        <title>Itraconazole resistance in Madurella fahalii resulting from another homologue of gene encoding cytochrome P450 14-alpha sterol demethylase (CYP51).</title>
        <authorList>
            <person name="Yoshioka I."/>
            <person name="Fahal A.H."/>
            <person name="Kaneko S."/>
            <person name="Yaguchi T."/>
        </authorList>
    </citation>
    <scope>NUCLEOTIDE SEQUENCE [LARGE SCALE GENOMIC DNA]</scope>
    <source>
        <strain evidence="9 10">IFM 68171</strain>
    </source>
</reference>
<dbReference type="PROSITE" id="PS00217">
    <property type="entry name" value="SUGAR_TRANSPORT_2"/>
    <property type="match status" value="1"/>
</dbReference>
<protein>
    <recommendedName>
        <fullName evidence="8">Major facilitator superfamily (MFS) profile domain-containing protein</fullName>
    </recommendedName>
</protein>
<dbReference type="InterPro" id="IPR050360">
    <property type="entry name" value="MFS_Sugar_Transporters"/>
</dbReference>
<feature type="transmembrane region" description="Helical" evidence="7">
    <location>
        <begin position="338"/>
        <end position="358"/>
    </location>
</feature>
<dbReference type="Proteomes" id="UP001628179">
    <property type="component" value="Unassembled WGS sequence"/>
</dbReference>
<feature type="transmembrane region" description="Helical" evidence="7">
    <location>
        <begin position="70"/>
        <end position="92"/>
    </location>
</feature>
<keyword evidence="10" id="KW-1185">Reference proteome</keyword>
<dbReference type="InterPro" id="IPR005829">
    <property type="entry name" value="Sugar_transporter_CS"/>
</dbReference>
<feature type="domain" description="Major facilitator superfamily (MFS) profile" evidence="8">
    <location>
        <begin position="19"/>
        <end position="463"/>
    </location>
</feature>
<feature type="transmembrane region" description="Helical" evidence="7">
    <location>
        <begin position="122"/>
        <end position="143"/>
    </location>
</feature>
<evidence type="ECO:0000259" key="8">
    <source>
        <dbReference type="PROSITE" id="PS50850"/>
    </source>
</evidence>
<feature type="transmembrane region" description="Helical" evidence="7">
    <location>
        <begin position="404"/>
        <end position="429"/>
    </location>
</feature>
<dbReference type="EMBL" id="BAAFSV010000001">
    <property type="protein sequence ID" value="GAB1312513.1"/>
    <property type="molecule type" value="Genomic_DNA"/>
</dbReference>
<feature type="region of interest" description="Disordered" evidence="6">
    <location>
        <begin position="497"/>
        <end position="520"/>
    </location>
</feature>
<dbReference type="PANTHER" id="PTHR48022:SF10">
    <property type="entry name" value="MAJOR FACILITATOR SUPERFAMILY (MFS) PROFILE DOMAIN-CONTAINING PROTEIN"/>
    <property type="match status" value="1"/>
</dbReference>
<dbReference type="PANTHER" id="PTHR48022">
    <property type="entry name" value="PLASTIDIC GLUCOSE TRANSPORTER 4"/>
    <property type="match status" value="1"/>
</dbReference>
<dbReference type="InterPro" id="IPR020846">
    <property type="entry name" value="MFS_dom"/>
</dbReference>
<name>A0ABQ0G424_9PEZI</name>